<dbReference type="GO" id="GO:0008137">
    <property type="term" value="F:NADH dehydrogenase (ubiquinone) activity"/>
    <property type="evidence" value="ECO:0007669"/>
    <property type="project" value="InterPro"/>
</dbReference>
<dbReference type="Pfam" id="PF07992">
    <property type="entry name" value="Pyr_redox_2"/>
    <property type="match status" value="1"/>
</dbReference>
<dbReference type="PANTHER" id="PTHR43578">
    <property type="entry name" value="NADH-QUINONE OXIDOREDUCTASE SUBUNIT F"/>
    <property type="match status" value="1"/>
</dbReference>
<dbReference type="SUPFAM" id="SSF142019">
    <property type="entry name" value="Nqo1 FMN-binding domain-like"/>
    <property type="match status" value="1"/>
</dbReference>
<dbReference type="PRINTS" id="PR00419">
    <property type="entry name" value="ADXRDTASE"/>
</dbReference>
<dbReference type="Pfam" id="PF14691">
    <property type="entry name" value="Fer4_20"/>
    <property type="match status" value="1"/>
</dbReference>
<organism evidence="7 8">
    <name type="scientific">Candidatus Zymogenus saltonus</name>
    <dbReference type="NCBI Taxonomy" id="2844893"/>
    <lineage>
        <taxon>Bacteria</taxon>
        <taxon>Deltaproteobacteria</taxon>
        <taxon>Candidatus Zymogenia</taxon>
        <taxon>Candidatus Zymogeniales</taxon>
        <taxon>Candidatus Zymogenaceae</taxon>
        <taxon>Candidatus Zymogenus</taxon>
    </lineage>
</organism>
<sequence length="1054" mass="115715">MRAQSLVKPEAPDVEPGEVEAVAVTPEVLKEGRFDLLICGGTGCHSSGSIKIRERLLKEIEDRGLSEKVRVVETGCNGFCAQGPIMVVYPGGIFYQLLTPEDMPELIDEHIVNGRLVERLMYLDPIEKKHLPRMKDISFFKHQELRVLRNRGLIAAEKIDEYIARDGYTAMIKAFTKMTPKEIVSEVKDSGLRGRGGGGFITGLKWELCSRSEGDVKFVICNADEGDPGAFMDRSVLEADPHAVLEGMMIAAKAIGAHKGYIYCRAEYPLAITRLTIAIEQAANYGLLGKDVLGTGFDFDIEICQGAGAFVCGEETALMRSIEGKRGEPRPRPPFPAIKGLWDSPSVLNNVETFANVPSIINHGAKWYRSMGTERSPGTKIFALTGNVNRVGLVEVEMGIPLGNIIYDIGGGIPNDKKFKAAQIGGPSGGCIPREHLNVPIDFESLTELGAIMGSGGLIVMDEDTCMVDMARFFLEFVQEESCGKCTPCRVGTKRMLEILTNICQGKGKEGDIERLIDLGETIRDTSLCALGQTAPNPVLSTIRYFRDEYVAHIRDKKCVAGVCPDLVRAPCQNACPAGVDAPGYISLIGEKRYDEAILLHRERNPLAAICSRVCFHPCEDKCRRGSLDSPVAIRRIKRFMADKDKNFKIPEVRVNEQNAKKKIGIIGSGPAGLSCAYFLARLGYKPTIFEAESKPGGMLLQGIPAYRLPRDILKKEIKMIEDMGVDIKTDVRLGKDITLEGLRDQGYDAVFIGVGAPTGSLMKVKGEDTQGVIDGIGFLRQFNMTGKAQAGKNVIVIGGGNAAVDAARTALRLGAESVTIAYRRTREEMPAYKDEVEEAEREGVKLRLLMAPDGVVAGKDGRVKGMTFKQMELGEFDKSGRRRPVPIKDADLFIEADQIIAAIGQTLNPEEMLDKTKPKLNKWDYFEVNPITGQTSIEWVFAGGDAVTGPSSVTEAVGQGERAAFGIDLFLTGADHAFWRVYKESDVFFDPEADPKDYPRAETKLLDVSKRKKNFKEVELACAEKVAICEAKRCLRCDYREKEEVTQNAASNY</sequence>
<dbReference type="AlphaFoldDB" id="A0A9D8KCY4"/>
<evidence type="ECO:0000259" key="6">
    <source>
        <dbReference type="SMART" id="SM00928"/>
    </source>
</evidence>
<dbReference type="InterPro" id="IPR036249">
    <property type="entry name" value="Thioredoxin-like_sf"/>
</dbReference>
<dbReference type="SUPFAM" id="SSF51971">
    <property type="entry name" value="Nucleotide-binding domain"/>
    <property type="match status" value="1"/>
</dbReference>
<dbReference type="Proteomes" id="UP000809273">
    <property type="component" value="Unassembled WGS sequence"/>
</dbReference>
<reference evidence="7" key="1">
    <citation type="journal article" date="2021" name="Environ. Microbiol.">
        <title>Genomic characterization of three novel Desulfobacterota classes expand the metabolic and phylogenetic diversity of the phylum.</title>
        <authorList>
            <person name="Murphy C.L."/>
            <person name="Biggerstaff J."/>
            <person name="Eichhorn A."/>
            <person name="Ewing E."/>
            <person name="Shahan R."/>
            <person name="Soriano D."/>
            <person name="Stewart S."/>
            <person name="VanMol K."/>
            <person name="Walker R."/>
            <person name="Walters P."/>
            <person name="Elshahed M.S."/>
            <person name="Youssef N.H."/>
        </authorList>
    </citation>
    <scope>NUCLEOTIDE SEQUENCE</scope>
    <source>
        <strain evidence="7">Zod_Metabat.24</strain>
    </source>
</reference>
<evidence type="ECO:0000256" key="2">
    <source>
        <dbReference type="ARBA" id="ARBA00022485"/>
    </source>
</evidence>
<dbReference type="GO" id="GO:0051539">
    <property type="term" value="F:4 iron, 4 sulfur cluster binding"/>
    <property type="evidence" value="ECO:0007669"/>
    <property type="project" value="UniProtKB-KW"/>
</dbReference>
<evidence type="ECO:0000313" key="7">
    <source>
        <dbReference type="EMBL" id="MBN1572830.1"/>
    </source>
</evidence>
<keyword evidence="4" id="KW-0408">Iron</keyword>
<protein>
    <submittedName>
        <fullName evidence="7">NADH-quinone oxidoreductase subunit NuoF</fullName>
    </submittedName>
</protein>
<dbReference type="GO" id="GO:0016491">
    <property type="term" value="F:oxidoreductase activity"/>
    <property type="evidence" value="ECO:0007669"/>
    <property type="project" value="InterPro"/>
</dbReference>
<dbReference type="Gene3D" id="1.20.1440.230">
    <property type="entry name" value="NADH-ubiquinone oxidoreductase 51kDa subunit, iron-sulphur binding domain"/>
    <property type="match status" value="1"/>
</dbReference>
<dbReference type="FunFam" id="3.40.50.11540:FF:000001">
    <property type="entry name" value="NADH dehydrogenase [ubiquinone] flavoprotein 1, mitochondrial"/>
    <property type="match status" value="1"/>
</dbReference>
<gene>
    <name evidence="7" type="primary">nuoF</name>
    <name evidence="7" type="ORF">JW984_06490</name>
</gene>
<evidence type="ECO:0000256" key="4">
    <source>
        <dbReference type="ARBA" id="ARBA00023004"/>
    </source>
</evidence>
<dbReference type="Pfam" id="PF01257">
    <property type="entry name" value="2Fe-2S_thioredx"/>
    <property type="match status" value="1"/>
</dbReference>
<feature type="domain" description="NADH-ubiquinone oxidoreductase 51kDa subunit iron-sulphur binding" evidence="6">
    <location>
        <begin position="468"/>
        <end position="513"/>
    </location>
</feature>
<comment type="similarity">
    <text evidence="1">Belongs to the complex I 51 kDa subunit family.</text>
</comment>
<dbReference type="InterPro" id="IPR019575">
    <property type="entry name" value="Nuop51_4Fe4S-bd"/>
</dbReference>
<keyword evidence="5" id="KW-0411">Iron-sulfur</keyword>
<dbReference type="SUPFAM" id="SSF52833">
    <property type="entry name" value="Thioredoxin-like"/>
    <property type="match status" value="1"/>
</dbReference>
<dbReference type="Pfam" id="PF10589">
    <property type="entry name" value="NADH_4Fe-4S"/>
    <property type="match status" value="1"/>
</dbReference>
<accession>A0A9D8KCY4</accession>
<evidence type="ECO:0000256" key="5">
    <source>
        <dbReference type="ARBA" id="ARBA00023014"/>
    </source>
</evidence>
<dbReference type="InterPro" id="IPR001949">
    <property type="entry name" value="NADH-UbQ_OxRdtase_51kDa_CS"/>
</dbReference>
<dbReference type="SUPFAM" id="SSF140490">
    <property type="entry name" value="Nqo1C-terminal domain-like"/>
    <property type="match status" value="1"/>
</dbReference>
<dbReference type="SUPFAM" id="SSF142984">
    <property type="entry name" value="Nqo1 middle domain-like"/>
    <property type="match status" value="1"/>
</dbReference>
<dbReference type="EMBL" id="JAFGIX010000030">
    <property type="protein sequence ID" value="MBN1572830.1"/>
    <property type="molecule type" value="Genomic_DNA"/>
</dbReference>
<dbReference type="InterPro" id="IPR023753">
    <property type="entry name" value="FAD/NAD-binding_dom"/>
</dbReference>
<dbReference type="InterPro" id="IPR037225">
    <property type="entry name" value="Nuo51_FMN-bd_sf"/>
</dbReference>
<dbReference type="InterPro" id="IPR011538">
    <property type="entry name" value="Nuo51_FMN-bd"/>
</dbReference>
<dbReference type="Gene3D" id="3.40.30.10">
    <property type="entry name" value="Glutaredoxin"/>
    <property type="match status" value="1"/>
</dbReference>
<dbReference type="InterPro" id="IPR036188">
    <property type="entry name" value="FAD/NAD-bd_sf"/>
</dbReference>
<dbReference type="Gene3D" id="3.10.20.600">
    <property type="match status" value="1"/>
</dbReference>
<dbReference type="PANTHER" id="PTHR43578:SF3">
    <property type="entry name" value="NADH-QUINONE OXIDOREDUCTASE SUBUNIT F"/>
    <property type="match status" value="1"/>
</dbReference>
<comment type="caution">
    <text evidence="7">The sequence shown here is derived from an EMBL/GenBank/DDBJ whole genome shotgun (WGS) entry which is preliminary data.</text>
</comment>
<evidence type="ECO:0000256" key="3">
    <source>
        <dbReference type="ARBA" id="ARBA00022723"/>
    </source>
</evidence>
<dbReference type="CDD" id="cd02980">
    <property type="entry name" value="TRX_Fd_family"/>
    <property type="match status" value="1"/>
</dbReference>
<name>A0A9D8KCY4_9DELT</name>
<evidence type="ECO:0000256" key="1">
    <source>
        <dbReference type="ARBA" id="ARBA00007523"/>
    </source>
</evidence>
<dbReference type="Gene3D" id="3.50.50.60">
    <property type="entry name" value="FAD/NAD(P)-binding domain"/>
    <property type="match status" value="2"/>
</dbReference>
<dbReference type="PROSITE" id="PS00645">
    <property type="entry name" value="COMPLEX1_51K_2"/>
    <property type="match status" value="1"/>
</dbReference>
<dbReference type="SUPFAM" id="SSF46548">
    <property type="entry name" value="alpha-helical ferredoxin"/>
    <property type="match status" value="1"/>
</dbReference>
<dbReference type="NCBIfam" id="NF010120">
    <property type="entry name" value="PRK13596.1"/>
    <property type="match status" value="1"/>
</dbReference>
<keyword evidence="2" id="KW-0004">4Fe-4S</keyword>
<dbReference type="SMART" id="SM00928">
    <property type="entry name" value="NADH_4Fe-4S"/>
    <property type="match status" value="1"/>
</dbReference>
<dbReference type="FunFam" id="1.20.1440.230:FF:000001">
    <property type="entry name" value="Mitochondrial NADH dehydrogenase flavoprotein 1"/>
    <property type="match status" value="1"/>
</dbReference>
<dbReference type="Gene3D" id="6.10.250.1450">
    <property type="match status" value="1"/>
</dbReference>
<keyword evidence="3" id="KW-0479">Metal-binding</keyword>
<dbReference type="Pfam" id="PF01512">
    <property type="entry name" value="Complex1_51K"/>
    <property type="match status" value="1"/>
</dbReference>
<dbReference type="GO" id="GO:0010181">
    <property type="term" value="F:FMN binding"/>
    <property type="evidence" value="ECO:0007669"/>
    <property type="project" value="InterPro"/>
</dbReference>
<reference evidence="7" key="2">
    <citation type="submission" date="2021-01" db="EMBL/GenBank/DDBJ databases">
        <authorList>
            <person name="Hahn C.R."/>
            <person name="Youssef N.H."/>
            <person name="Elshahed M."/>
        </authorList>
    </citation>
    <scope>NUCLEOTIDE SEQUENCE</scope>
    <source>
        <strain evidence="7">Zod_Metabat.24</strain>
    </source>
</reference>
<dbReference type="GO" id="GO:0046872">
    <property type="term" value="F:metal ion binding"/>
    <property type="evidence" value="ECO:0007669"/>
    <property type="project" value="UniProtKB-KW"/>
</dbReference>
<proteinExistence type="inferred from homology"/>
<dbReference type="InterPro" id="IPR037207">
    <property type="entry name" value="Nuop51_4Fe4S-bd_sf"/>
</dbReference>
<dbReference type="Gene3D" id="3.40.50.11540">
    <property type="entry name" value="NADH-ubiquinone oxidoreductase 51kDa subunit"/>
    <property type="match status" value="1"/>
</dbReference>
<dbReference type="InterPro" id="IPR028261">
    <property type="entry name" value="DPD_II"/>
</dbReference>
<evidence type="ECO:0000313" key="8">
    <source>
        <dbReference type="Proteomes" id="UP000809273"/>
    </source>
</evidence>